<keyword evidence="1" id="KW-1133">Transmembrane helix</keyword>
<feature type="transmembrane region" description="Helical" evidence="1">
    <location>
        <begin position="187"/>
        <end position="206"/>
    </location>
</feature>
<evidence type="ECO:0000313" key="3">
    <source>
        <dbReference type="Proteomes" id="UP000033048"/>
    </source>
</evidence>
<proteinExistence type="predicted"/>
<feature type="transmembrane region" description="Helical" evidence="1">
    <location>
        <begin position="95"/>
        <end position="118"/>
    </location>
</feature>
<gene>
    <name evidence="2" type="ORF">MCMEM_1944</name>
</gene>
<protein>
    <recommendedName>
        <fullName evidence="4">Membrane-bound metal-dependent hydrolase</fullName>
    </recommendedName>
</protein>
<keyword evidence="1" id="KW-0812">Transmembrane</keyword>
<sequence>MIVPHATSDKFIPIRIISLNMPYPIAHVMFFVFCICAVAVYTTIVALLRRDISYREIAHILLLLAIGGFFALYPDIMAVYNLIVHGNMAHCYIGAIPTHSLIFSSSAIVLGAIIGYVLYREQGKALYTGLFAFSASLSHLLLDDLEGTCIHYLYPISNQEINLFSYIGAGFTRDDLVHSLLVAHTPIIFLVVVMMLALFALSHLGFEFRYRPEK</sequence>
<reference evidence="2 3" key="1">
    <citation type="submission" date="2014-07" db="EMBL/GenBank/DDBJ databases">
        <title>Methanogenic archaea and the global carbon cycle.</title>
        <authorList>
            <person name="Henriksen J.R."/>
            <person name="Luke J."/>
            <person name="Reinhart S."/>
            <person name="Benedict M.N."/>
            <person name="Youngblut N.D."/>
            <person name="Metcalf M.E."/>
            <person name="Whitaker R.J."/>
            <person name="Metcalf W.W."/>
        </authorList>
    </citation>
    <scope>NUCLEOTIDE SEQUENCE [LARGE SCALE GENOMIC DNA]</scope>
    <source>
        <strain evidence="2 3">MM1</strain>
    </source>
</reference>
<keyword evidence="1" id="KW-0472">Membrane</keyword>
<name>A0A0E3STJ4_METMT</name>
<dbReference type="PATRIC" id="fig|1434104.5.peg.2121"/>
<dbReference type="Proteomes" id="UP000033048">
    <property type="component" value="Chromosome"/>
</dbReference>
<dbReference type="InterPro" id="IPR007404">
    <property type="entry name" value="YdjM-like"/>
</dbReference>
<dbReference type="HOGENOM" id="CLU_120788_0_0_2"/>
<dbReference type="AlphaFoldDB" id="A0A0E3STJ4"/>
<evidence type="ECO:0000256" key="1">
    <source>
        <dbReference type="SAM" id="Phobius"/>
    </source>
</evidence>
<feature type="transmembrane region" description="Helical" evidence="1">
    <location>
        <begin position="60"/>
        <end position="83"/>
    </location>
</feature>
<keyword evidence="3" id="KW-1185">Reference proteome</keyword>
<dbReference type="EMBL" id="CP009518">
    <property type="protein sequence ID" value="AKB85997.1"/>
    <property type="molecule type" value="Genomic_DNA"/>
</dbReference>
<feature type="transmembrane region" description="Helical" evidence="1">
    <location>
        <begin position="25"/>
        <end position="48"/>
    </location>
</feature>
<evidence type="ECO:0000313" key="2">
    <source>
        <dbReference type="EMBL" id="AKB85997.1"/>
    </source>
</evidence>
<evidence type="ECO:0008006" key="4">
    <source>
        <dbReference type="Google" id="ProtNLM"/>
    </source>
</evidence>
<feature type="transmembrane region" description="Helical" evidence="1">
    <location>
        <begin position="125"/>
        <end position="142"/>
    </location>
</feature>
<dbReference type="KEGG" id="mmet:MCMEM_1944"/>
<organism evidence="2 3">
    <name type="scientific">Methanococcoides methylutens MM1</name>
    <dbReference type="NCBI Taxonomy" id="1434104"/>
    <lineage>
        <taxon>Archaea</taxon>
        <taxon>Methanobacteriati</taxon>
        <taxon>Methanobacteriota</taxon>
        <taxon>Stenosarchaea group</taxon>
        <taxon>Methanomicrobia</taxon>
        <taxon>Methanosarcinales</taxon>
        <taxon>Methanosarcinaceae</taxon>
        <taxon>Methanococcoides</taxon>
    </lineage>
</organism>
<accession>A0A0E3STJ4</accession>
<dbReference type="Pfam" id="PF04307">
    <property type="entry name" value="YdjM"/>
    <property type="match status" value="1"/>
</dbReference>